<protein>
    <submittedName>
        <fullName evidence="2">Uncharacterized protein</fullName>
    </submittedName>
</protein>
<feature type="region of interest" description="Disordered" evidence="1">
    <location>
        <begin position="124"/>
        <end position="153"/>
    </location>
</feature>
<reference evidence="2" key="1">
    <citation type="submission" date="2025-08" db="UniProtKB">
        <authorList>
            <consortium name="Ensembl"/>
        </authorList>
    </citation>
    <scope>IDENTIFICATION</scope>
</reference>
<dbReference type="Ensembl" id="ENSACUT00000015102.1">
    <property type="protein sequence ID" value="ENSACUP00000014167.1"/>
    <property type="gene ID" value="ENSACUG00000009505.1"/>
</dbReference>
<dbReference type="Proteomes" id="UP000472269">
    <property type="component" value="Unplaced"/>
</dbReference>
<keyword evidence="3" id="KW-1185">Reference proteome</keyword>
<dbReference type="AlphaFoldDB" id="A0A663MR49"/>
<name>A0A663MR49_ATHCN</name>
<reference evidence="2" key="2">
    <citation type="submission" date="2025-09" db="UniProtKB">
        <authorList>
            <consortium name="Ensembl"/>
        </authorList>
    </citation>
    <scope>IDENTIFICATION</scope>
</reference>
<proteinExistence type="predicted"/>
<organism evidence="2 3">
    <name type="scientific">Athene cunicularia</name>
    <name type="common">Burrowing owl</name>
    <name type="synonym">Speotyto cunicularia</name>
    <dbReference type="NCBI Taxonomy" id="194338"/>
    <lineage>
        <taxon>Eukaryota</taxon>
        <taxon>Metazoa</taxon>
        <taxon>Chordata</taxon>
        <taxon>Craniata</taxon>
        <taxon>Vertebrata</taxon>
        <taxon>Euteleostomi</taxon>
        <taxon>Archelosauria</taxon>
        <taxon>Archosauria</taxon>
        <taxon>Dinosauria</taxon>
        <taxon>Saurischia</taxon>
        <taxon>Theropoda</taxon>
        <taxon>Coelurosauria</taxon>
        <taxon>Aves</taxon>
        <taxon>Neognathae</taxon>
        <taxon>Neoaves</taxon>
        <taxon>Telluraves</taxon>
        <taxon>Strigiformes</taxon>
        <taxon>Strigidae</taxon>
        <taxon>Athene</taxon>
    </lineage>
</organism>
<evidence type="ECO:0000313" key="3">
    <source>
        <dbReference type="Proteomes" id="UP000472269"/>
    </source>
</evidence>
<evidence type="ECO:0000256" key="1">
    <source>
        <dbReference type="SAM" id="MobiDB-lite"/>
    </source>
</evidence>
<accession>A0A663MR49</accession>
<evidence type="ECO:0000313" key="2">
    <source>
        <dbReference type="Ensembl" id="ENSACUP00000014167.1"/>
    </source>
</evidence>
<sequence length="153" mass="16251">MARPGELELAVVAPKSAVPQGTLLSWCLVGCPRGCPAPAPLGEQLGEMLMRLGCPAKAAWHSTIPGIAHRETTGSRQELGLCIQKVAGDSGGDHEHVRLVLPAPSHGEVPWLLPAGPRTTVTEAVPSQCHPAPGEATSPRSTLPWWHQHQRPR</sequence>